<dbReference type="EMBL" id="FUWP01000036">
    <property type="protein sequence ID" value="SKA56806.1"/>
    <property type="molecule type" value="Genomic_DNA"/>
</dbReference>
<dbReference type="InterPro" id="IPR038280">
    <property type="entry name" value="ResT/TelK_cat_sf"/>
</dbReference>
<organism evidence="2 4">
    <name type="scientific">Photobacterium toruni</name>
    <dbReference type="NCBI Taxonomy" id="1935446"/>
    <lineage>
        <taxon>Bacteria</taxon>
        <taxon>Pseudomonadati</taxon>
        <taxon>Pseudomonadota</taxon>
        <taxon>Gammaproteobacteria</taxon>
        <taxon>Vibrionales</taxon>
        <taxon>Vibrionaceae</taxon>
        <taxon>Photobacterium</taxon>
    </lineage>
</organism>
<dbReference type="EMBL" id="FUWP01000036">
    <property type="protein sequence ID" value="SKA56811.1"/>
    <property type="molecule type" value="Genomic_DNA"/>
</dbReference>
<dbReference type="Gene3D" id="1.10.443.30">
    <property type="entry name" value="Telomere resolvase"/>
    <property type="match status" value="1"/>
</dbReference>
<sequence length="570" mass="65970">MKKVVGLNAISAWLVGELKKIEAEDLPLGRKNQKIKRTCERAKRDLWVKVDSSKPDGNQDLIAQGEGLINESTYNSYLTRLRRRIAESGIKSLTLDKDFDKLKNNCKVLNKQLEKVDLTTAITIRMTMKPIKDLVLSGGWWKKYRLTEKEGEKVEKYILSFSGDNRSVMEHLTRDTATKERTISRTKLRKKETEILKNDRKLSVIKTIELSTILCKSRNWEYLAIGLGFATGRRSSEILHFGTFEALDKARFKFSGQRKNKNKEDDVNTLPCLIDSKLVVEAVERLRDMPEIKAMKKDFKKKESDAEKALKLNNRSHGKLCTSIDSMMEDIYQTMDVKYHPWVFKDTRSAYAHSSLVMLEAREMSAGREFKYKGDKLGKYYFQKVLLHTNDQTSELYEAFTILESKNDLKRYQIDKARKRGDESYFESRVKLLKEWLTEDISQPVKNLIQWCIDAIAKNPCIEINNSVLRKEAGGRAATIADFVKELITRKLNAPDLIIVIPEDKEPVIKHKRVYVTYTVNFEVEVDVEINEEEEDEDEAIRIAIDNARYELDLDDGDISHEVELVEDLE</sequence>
<name>A0A1T4UVY5_9GAMM</name>
<accession>A0A1T4UVY5</accession>
<dbReference type="InterPro" id="IPR032047">
    <property type="entry name" value="ResT/TelK_cat"/>
</dbReference>
<gene>
    <name evidence="2" type="ORF">CZ814_03789</name>
    <name evidence="3" type="ORF">CZ814_03790</name>
</gene>
<dbReference type="Pfam" id="PF16684">
    <property type="entry name" value="ResT-TelK_cat"/>
    <property type="match status" value="1"/>
</dbReference>
<feature type="domain" description="Telomere resolvase ResT/TelK catalytic" evidence="1">
    <location>
        <begin position="206"/>
        <end position="362"/>
    </location>
</feature>
<evidence type="ECO:0000313" key="3">
    <source>
        <dbReference type="EMBL" id="SKA56811.1"/>
    </source>
</evidence>
<dbReference type="RefSeq" id="WP_159447893.1">
    <property type="nucleotide sequence ID" value="NZ_AP024859.1"/>
</dbReference>
<protein>
    <recommendedName>
        <fullName evidence="1">Telomere resolvase ResT/TelK catalytic domain-containing protein</fullName>
    </recommendedName>
</protein>
<reference evidence="2 4" key="1">
    <citation type="submission" date="2017-02" db="EMBL/GenBank/DDBJ databases">
        <authorList>
            <person name="Peterson S.W."/>
        </authorList>
    </citation>
    <scope>NUCLEOTIDE SEQUENCE [LARGE SCALE GENOMIC DNA]</scope>
    <source>
        <strain evidence="2 4">CECT 9189</strain>
    </source>
</reference>
<dbReference type="OrthoDB" id="6636096at2"/>
<proteinExistence type="predicted"/>
<evidence type="ECO:0000313" key="4">
    <source>
        <dbReference type="Proteomes" id="UP000191116"/>
    </source>
</evidence>
<dbReference type="Gene3D" id="1.10.287.3180">
    <property type="match status" value="1"/>
</dbReference>
<evidence type="ECO:0000259" key="1">
    <source>
        <dbReference type="Pfam" id="PF16684"/>
    </source>
</evidence>
<dbReference type="AlphaFoldDB" id="A0A1T4UVY5"/>
<dbReference type="Proteomes" id="UP000191116">
    <property type="component" value="Unassembled WGS sequence"/>
</dbReference>
<evidence type="ECO:0000313" key="2">
    <source>
        <dbReference type="EMBL" id="SKA56806.1"/>
    </source>
</evidence>